<comment type="caution">
    <text evidence="2">The sequence shown here is derived from an EMBL/GenBank/DDBJ whole genome shotgun (WGS) entry which is preliminary data.</text>
</comment>
<reference evidence="2" key="1">
    <citation type="journal article" date="2020" name="Mol. Plant Microbe Interact.">
        <title>Genome Sequence of the Biocontrol Agent Coniothyrium minitans strain Conio (IMI 134523).</title>
        <authorList>
            <person name="Patel D."/>
            <person name="Shittu T.A."/>
            <person name="Baroncelli R."/>
            <person name="Muthumeenakshi S."/>
            <person name="Osborne T.H."/>
            <person name="Janganan T.K."/>
            <person name="Sreenivasaprasad S."/>
        </authorList>
    </citation>
    <scope>NUCLEOTIDE SEQUENCE</scope>
    <source>
        <strain evidence="2">Conio</strain>
    </source>
</reference>
<evidence type="ECO:0000256" key="1">
    <source>
        <dbReference type="SAM" id="MobiDB-lite"/>
    </source>
</evidence>
<feature type="compositionally biased region" description="Polar residues" evidence="1">
    <location>
        <begin position="12"/>
        <end position="30"/>
    </location>
</feature>
<protein>
    <submittedName>
        <fullName evidence="2">Uncharacterized protein</fullName>
    </submittedName>
</protein>
<gene>
    <name evidence="2" type="ORF">PMIN01_04569</name>
</gene>
<dbReference type="EMBL" id="WJXW01000004">
    <property type="protein sequence ID" value="KAF9736790.1"/>
    <property type="molecule type" value="Genomic_DNA"/>
</dbReference>
<organism evidence="2 3">
    <name type="scientific">Paraphaeosphaeria minitans</name>
    <dbReference type="NCBI Taxonomy" id="565426"/>
    <lineage>
        <taxon>Eukaryota</taxon>
        <taxon>Fungi</taxon>
        <taxon>Dikarya</taxon>
        <taxon>Ascomycota</taxon>
        <taxon>Pezizomycotina</taxon>
        <taxon>Dothideomycetes</taxon>
        <taxon>Pleosporomycetidae</taxon>
        <taxon>Pleosporales</taxon>
        <taxon>Massarineae</taxon>
        <taxon>Didymosphaeriaceae</taxon>
        <taxon>Paraphaeosphaeria</taxon>
    </lineage>
</organism>
<feature type="compositionally biased region" description="Pro residues" evidence="1">
    <location>
        <begin position="63"/>
        <end position="74"/>
    </location>
</feature>
<dbReference type="Proteomes" id="UP000756921">
    <property type="component" value="Unassembled WGS sequence"/>
</dbReference>
<evidence type="ECO:0000313" key="3">
    <source>
        <dbReference type="Proteomes" id="UP000756921"/>
    </source>
</evidence>
<dbReference type="AlphaFoldDB" id="A0A9P6GLY3"/>
<feature type="compositionally biased region" description="Gly residues" evidence="1">
    <location>
        <begin position="167"/>
        <end position="176"/>
    </location>
</feature>
<accession>A0A9P6GLY3</accession>
<feature type="compositionally biased region" description="Polar residues" evidence="1">
    <location>
        <begin position="37"/>
        <end position="53"/>
    </location>
</feature>
<feature type="region of interest" description="Disordered" evidence="1">
    <location>
        <begin position="1"/>
        <end position="105"/>
    </location>
</feature>
<feature type="compositionally biased region" description="Basic and acidic residues" evidence="1">
    <location>
        <begin position="143"/>
        <end position="161"/>
    </location>
</feature>
<feature type="compositionally biased region" description="Basic and acidic residues" evidence="1">
    <location>
        <begin position="93"/>
        <end position="105"/>
    </location>
</feature>
<proteinExistence type="predicted"/>
<sequence>MNPNDEPKTEDSTPTISPTMATTQQTASTPSLPPKFSDTSSQRGPSNTLSASSPGLRMHNPTLPHPHPHPPTPRDQPIADSSSCGEGDELESDGVRRPRRASDVILHADLRDTGVLGALLRDMYEKGVEEEKKVRVLVEAMEGREEGRERAEVEAELKAEAEAEAGAAGGQHEGTV</sequence>
<feature type="region of interest" description="Disordered" evidence="1">
    <location>
        <begin position="143"/>
        <end position="176"/>
    </location>
</feature>
<evidence type="ECO:0000313" key="2">
    <source>
        <dbReference type="EMBL" id="KAF9736790.1"/>
    </source>
</evidence>
<keyword evidence="3" id="KW-1185">Reference proteome</keyword>
<name>A0A9P6GLY3_9PLEO</name>
<feature type="compositionally biased region" description="Basic and acidic residues" evidence="1">
    <location>
        <begin position="1"/>
        <end position="11"/>
    </location>
</feature>